<reference evidence="1" key="1">
    <citation type="submission" date="2022-08" db="UniProtKB">
        <authorList>
            <consortium name="EnsemblMetazoa"/>
        </authorList>
    </citation>
    <scope>IDENTIFICATION</scope>
    <source>
        <strain evidence="1">EBRO</strain>
    </source>
</reference>
<name>A0A182IWI5_ANOAO</name>
<organism evidence="1">
    <name type="scientific">Anopheles atroparvus</name>
    <name type="common">European mosquito</name>
    <dbReference type="NCBI Taxonomy" id="41427"/>
    <lineage>
        <taxon>Eukaryota</taxon>
        <taxon>Metazoa</taxon>
        <taxon>Ecdysozoa</taxon>
        <taxon>Arthropoda</taxon>
        <taxon>Hexapoda</taxon>
        <taxon>Insecta</taxon>
        <taxon>Pterygota</taxon>
        <taxon>Neoptera</taxon>
        <taxon>Endopterygota</taxon>
        <taxon>Diptera</taxon>
        <taxon>Nematocera</taxon>
        <taxon>Culicoidea</taxon>
        <taxon>Culicidae</taxon>
        <taxon>Anophelinae</taxon>
        <taxon>Anopheles</taxon>
    </lineage>
</organism>
<proteinExistence type="predicted"/>
<protein>
    <submittedName>
        <fullName evidence="1">Uncharacterized protein</fullName>
    </submittedName>
</protein>
<sequence length="120" mass="12710">MLVEGLLRMVAVAVVVVISLVAVRGRLGAVSAWQWRLVLLLLLGGGFEDDPALPYFDVARRGGSDGGGGRLGAHRCYCCIDGQKCIFGVGDGSTAKGTDARFGRHYTGFDALVWPPTECP</sequence>
<dbReference type="EnsemblMetazoa" id="AATE006844-RA">
    <property type="protein sequence ID" value="AATE006844-PA.1"/>
    <property type="gene ID" value="AATE006844"/>
</dbReference>
<dbReference type="VEuPathDB" id="VectorBase:AATE006844"/>
<dbReference type="AlphaFoldDB" id="A0A182IWI5"/>
<accession>A0A182IWI5</accession>
<evidence type="ECO:0000313" key="1">
    <source>
        <dbReference type="EnsemblMetazoa" id="AATE006844-PA.1"/>
    </source>
</evidence>